<keyword evidence="3" id="KW-1185">Reference proteome</keyword>
<dbReference type="EMBL" id="JBHSQE010000001">
    <property type="protein sequence ID" value="MFC6145733.1"/>
    <property type="molecule type" value="Genomic_DNA"/>
</dbReference>
<evidence type="ECO:0000313" key="2">
    <source>
        <dbReference type="EMBL" id="MFC6145733.1"/>
    </source>
</evidence>
<comment type="caution">
    <text evidence="2">The sequence shown here is derived from an EMBL/GenBank/DDBJ whole genome shotgun (WGS) entry which is preliminary data.</text>
</comment>
<keyword evidence="1" id="KW-0812">Transmembrane</keyword>
<protein>
    <submittedName>
        <fullName evidence="2">Uncharacterized protein</fullName>
    </submittedName>
</protein>
<dbReference type="Proteomes" id="UP001596244">
    <property type="component" value="Unassembled WGS sequence"/>
</dbReference>
<keyword evidence="1" id="KW-0472">Membrane</keyword>
<gene>
    <name evidence="2" type="ORF">ACFPUZ_02755</name>
</gene>
<dbReference type="RefSeq" id="WP_376999639.1">
    <property type="nucleotide sequence ID" value="NZ_JBHSQE010000001.1"/>
</dbReference>
<name>A0ABW1Q8R0_9CORY</name>
<sequence>MKCVLPVAVLAVALLDAWLWWTGRLSGVGAIVAFLAVEAALAGAYVWSSLRRGIRPLPVRILLHEVHALADLWRLLRGRVIVPAGAVALPARARWWHLPAMFTVAILIEIIIIEVLVPWPWLRLLLLLGSLYSIPLLWGYLAGRVVHPHYVGEDLVLREGRTELLRVPAADIAAVRAVRGFAAEREGLVLGGPDGTNVEIRLRDGRCVALWLDEGADALLDWNG</sequence>
<evidence type="ECO:0000256" key="1">
    <source>
        <dbReference type="SAM" id="Phobius"/>
    </source>
</evidence>
<proteinExistence type="predicted"/>
<reference evidence="3" key="1">
    <citation type="journal article" date="2019" name="Int. J. Syst. Evol. Microbiol.">
        <title>The Global Catalogue of Microorganisms (GCM) 10K type strain sequencing project: providing services to taxonomists for standard genome sequencing and annotation.</title>
        <authorList>
            <consortium name="The Broad Institute Genomics Platform"/>
            <consortium name="The Broad Institute Genome Sequencing Center for Infectious Disease"/>
            <person name="Wu L."/>
            <person name="Ma J."/>
        </authorList>
    </citation>
    <scope>NUCLEOTIDE SEQUENCE [LARGE SCALE GENOMIC DNA]</scope>
    <source>
        <strain evidence="3">CCUG 51943</strain>
    </source>
</reference>
<accession>A0ABW1Q8R0</accession>
<keyword evidence="1" id="KW-1133">Transmembrane helix</keyword>
<feature type="transmembrane region" description="Helical" evidence="1">
    <location>
        <begin position="124"/>
        <end position="141"/>
    </location>
</feature>
<organism evidence="2 3">
    <name type="scientific">Corynebacterium nasicanis</name>
    <dbReference type="NCBI Taxonomy" id="1448267"/>
    <lineage>
        <taxon>Bacteria</taxon>
        <taxon>Bacillati</taxon>
        <taxon>Actinomycetota</taxon>
        <taxon>Actinomycetes</taxon>
        <taxon>Mycobacteriales</taxon>
        <taxon>Corynebacteriaceae</taxon>
        <taxon>Corynebacterium</taxon>
    </lineage>
</organism>
<evidence type="ECO:0000313" key="3">
    <source>
        <dbReference type="Proteomes" id="UP001596244"/>
    </source>
</evidence>
<feature type="transmembrane region" description="Helical" evidence="1">
    <location>
        <begin position="27"/>
        <end position="47"/>
    </location>
</feature>
<feature type="transmembrane region" description="Helical" evidence="1">
    <location>
        <begin position="96"/>
        <end position="117"/>
    </location>
</feature>